<dbReference type="AlphaFoldDB" id="A0AAV0FNB7"/>
<comment type="caution">
    <text evidence="2">The sequence shown here is derived from an EMBL/GenBank/DDBJ whole genome shotgun (WGS) entry which is preliminary data.</text>
</comment>
<keyword evidence="3" id="KW-1185">Reference proteome</keyword>
<organism evidence="2 3">
    <name type="scientific">Cuscuta epithymum</name>
    <dbReference type="NCBI Taxonomy" id="186058"/>
    <lineage>
        <taxon>Eukaryota</taxon>
        <taxon>Viridiplantae</taxon>
        <taxon>Streptophyta</taxon>
        <taxon>Embryophyta</taxon>
        <taxon>Tracheophyta</taxon>
        <taxon>Spermatophyta</taxon>
        <taxon>Magnoliopsida</taxon>
        <taxon>eudicotyledons</taxon>
        <taxon>Gunneridae</taxon>
        <taxon>Pentapetalae</taxon>
        <taxon>asterids</taxon>
        <taxon>lamiids</taxon>
        <taxon>Solanales</taxon>
        <taxon>Convolvulaceae</taxon>
        <taxon>Cuscuteae</taxon>
        <taxon>Cuscuta</taxon>
        <taxon>Cuscuta subgen. Cuscuta</taxon>
    </lineage>
</organism>
<name>A0AAV0FNB7_9ASTE</name>
<accession>A0AAV0FNB7</accession>
<feature type="region of interest" description="Disordered" evidence="1">
    <location>
        <begin position="1"/>
        <end position="23"/>
    </location>
</feature>
<evidence type="ECO:0000313" key="2">
    <source>
        <dbReference type="EMBL" id="CAH9137160.1"/>
    </source>
</evidence>
<dbReference type="EMBL" id="CAMAPF010000999">
    <property type="protein sequence ID" value="CAH9137160.1"/>
    <property type="molecule type" value="Genomic_DNA"/>
</dbReference>
<dbReference type="Proteomes" id="UP001152523">
    <property type="component" value="Unassembled WGS sequence"/>
</dbReference>
<sequence>MTKHETSGAREGESTNIQKASRPERTLFVQSENHLFVIKIGNGIQSNCSVMKLPYHLMGMFELESKMFLLGGKEFDVAPREIYEVKQDSNNSVSLVPSSVVPEMNDGKGTAIVQKFGSKIFALHMGPDFQYDKPSGRYTSKVFEVFDSAFPEKGWAVKSGIPFFHGALSEGGYALLRFFRVGENLYLDVRGKPRGVYVFNLKTEEWSKDDPFFWGRHNPIGSPLRAVSAPGLDDETYVVFGSHFRAALFTQGKGCSCYQDVDAIFNLEGLDREYMSFQFVETGKGDYLGLLSAQDENTQDFYLLISTFSLEVLTAQVPPIPSPGEPIKMTFLSINRKNQQKLNITGARFHYFAGAACL</sequence>
<protein>
    <submittedName>
        <fullName evidence="2">Uncharacterized protein</fullName>
    </submittedName>
</protein>
<proteinExistence type="predicted"/>
<evidence type="ECO:0000313" key="3">
    <source>
        <dbReference type="Proteomes" id="UP001152523"/>
    </source>
</evidence>
<reference evidence="2" key="1">
    <citation type="submission" date="2022-07" db="EMBL/GenBank/DDBJ databases">
        <authorList>
            <person name="Macas J."/>
            <person name="Novak P."/>
            <person name="Neumann P."/>
        </authorList>
    </citation>
    <scope>NUCLEOTIDE SEQUENCE</scope>
</reference>
<evidence type="ECO:0000256" key="1">
    <source>
        <dbReference type="SAM" id="MobiDB-lite"/>
    </source>
</evidence>
<gene>
    <name evidence="2" type="ORF">CEPIT_LOCUS35824</name>
</gene>
<feature type="compositionally biased region" description="Basic and acidic residues" evidence="1">
    <location>
        <begin position="1"/>
        <end position="13"/>
    </location>
</feature>